<organism evidence="2 3">
    <name type="scientific">Liquidambar formosana</name>
    <name type="common">Formosan gum</name>
    <dbReference type="NCBI Taxonomy" id="63359"/>
    <lineage>
        <taxon>Eukaryota</taxon>
        <taxon>Viridiplantae</taxon>
        <taxon>Streptophyta</taxon>
        <taxon>Embryophyta</taxon>
        <taxon>Tracheophyta</taxon>
        <taxon>Spermatophyta</taxon>
        <taxon>Magnoliopsida</taxon>
        <taxon>eudicotyledons</taxon>
        <taxon>Gunneridae</taxon>
        <taxon>Pentapetalae</taxon>
        <taxon>Saxifragales</taxon>
        <taxon>Altingiaceae</taxon>
        <taxon>Liquidambar</taxon>
    </lineage>
</organism>
<dbReference type="PANTHER" id="PTHR34945">
    <property type="entry name" value="2-OXOGLUTARATE (2OG) AND FE(II)-DEPENDENT OXYGENASE SUPERFAMILY PROTEIN"/>
    <property type="match status" value="1"/>
</dbReference>
<reference evidence="2 3" key="1">
    <citation type="journal article" date="2024" name="Plant J.">
        <title>Genome sequences and population genomics reveal climatic adaptation and genomic divergence between two closely related sweetgum species.</title>
        <authorList>
            <person name="Xu W.Q."/>
            <person name="Ren C.Q."/>
            <person name="Zhang X.Y."/>
            <person name="Comes H.P."/>
            <person name="Liu X.H."/>
            <person name="Li Y.G."/>
            <person name="Kettle C.J."/>
            <person name="Jalonen R."/>
            <person name="Gaisberger H."/>
            <person name="Ma Y.Z."/>
            <person name="Qiu Y.X."/>
        </authorList>
    </citation>
    <scope>NUCLEOTIDE SEQUENCE [LARGE SCALE GENOMIC DNA]</scope>
    <source>
        <strain evidence="2">Hangzhou</strain>
    </source>
</reference>
<feature type="region of interest" description="Disordered" evidence="1">
    <location>
        <begin position="1"/>
        <end position="23"/>
    </location>
</feature>
<evidence type="ECO:0000313" key="3">
    <source>
        <dbReference type="Proteomes" id="UP001415857"/>
    </source>
</evidence>
<dbReference type="PANTHER" id="PTHR34945:SF4">
    <property type="entry name" value="2-OXOGLUTARATE (2OG) AND FE(II)-DEPENDENT OXYGENASE SUPERFAMILY PROTEIN"/>
    <property type="match status" value="1"/>
</dbReference>
<evidence type="ECO:0000256" key="1">
    <source>
        <dbReference type="SAM" id="MobiDB-lite"/>
    </source>
</evidence>
<dbReference type="AlphaFoldDB" id="A0AAP0X5T9"/>
<name>A0AAP0X5T9_LIQFO</name>
<sequence>MRTRSQLASITPPPSPIPTGKGLRSAAVDDEILSEYLQKSLQIPDLTLPKSSFSASVHRLVPTEIDYRSIVSRERDSIDLLLRSAAEVGVFLIIGHWNFGRGVKFHRGRSRMRLRKFGGDRNESSAKWKQGGVSLESF</sequence>
<dbReference type="EMBL" id="JBBPBK010000002">
    <property type="protein sequence ID" value="KAK9290542.1"/>
    <property type="molecule type" value="Genomic_DNA"/>
</dbReference>
<accession>A0AAP0X5T9</accession>
<proteinExistence type="predicted"/>
<evidence type="ECO:0000313" key="2">
    <source>
        <dbReference type="EMBL" id="KAK9290542.1"/>
    </source>
</evidence>
<dbReference type="Proteomes" id="UP001415857">
    <property type="component" value="Unassembled WGS sequence"/>
</dbReference>
<keyword evidence="3" id="KW-1185">Reference proteome</keyword>
<protein>
    <submittedName>
        <fullName evidence="2">Uncharacterized protein</fullName>
    </submittedName>
</protein>
<comment type="caution">
    <text evidence="2">The sequence shown here is derived from an EMBL/GenBank/DDBJ whole genome shotgun (WGS) entry which is preliminary data.</text>
</comment>
<gene>
    <name evidence="2" type="ORF">L1049_008712</name>
</gene>